<gene>
    <name evidence="3" type="ORF">HND93_04210</name>
</gene>
<dbReference type="InterPro" id="IPR043144">
    <property type="entry name" value="Mal/L-sulf/L-lact_DH-like_ah"/>
</dbReference>
<sequence length="357" mass="37475">MSGTGEQAAPVLRIEAARLEGFVHAVLTAIGCDRATADAATRAMMHASRHGVDSHGVRLLPHYVSVFNGGRVNKRPDLRVVAEMGAVATLDADHAHGALAAYTGMDKAVELADRAGIGAVAIRNSSHFGPAGAFAMAAAERGFIGFATCNSDSFVRLHEGAERFHGTNPLSLAVPVEGQRPWLLDMATSAIPYNRVQLYKSLGRALPEGTASDIDGVDTTDARRVEMLAPLGGEFGFKGAGLAGVAEILSAVLTGMKLSFDILPMGGPDLSTPRGMGAFVLAIKPSAFLPVEVFQQGMERYRDTLRASRTTEGGVVMAPGDREWAEAERRAVDGIPVDPTSAEAFAGFAAAHGVEWP</sequence>
<evidence type="ECO:0000256" key="2">
    <source>
        <dbReference type="ARBA" id="ARBA00023002"/>
    </source>
</evidence>
<dbReference type="EMBL" id="JABFDB010000001">
    <property type="protein sequence ID" value="NYZ18905.1"/>
    <property type="molecule type" value="Genomic_DNA"/>
</dbReference>
<accession>A0ABX2T8A0</accession>
<proteinExistence type="inferred from homology"/>
<comment type="similarity">
    <text evidence="1">Belongs to the LDH2/MDH2 oxidoreductase family.</text>
</comment>
<dbReference type="InterPro" id="IPR003767">
    <property type="entry name" value="Malate/L-lactate_DH-like"/>
</dbReference>
<dbReference type="Pfam" id="PF02615">
    <property type="entry name" value="Ldh_2"/>
    <property type="match status" value="1"/>
</dbReference>
<keyword evidence="2" id="KW-0560">Oxidoreductase</keyword>
<evidence type="ECO:0000313" key="3">
    <source>
        <dbReference type="EMBL" id="NYZ18905.1"/>
    </source>
</evidence>
<dbReference type="Gene3D" id="3.30.1370.60">
    <property type="entry name" value="Hypothetical oxidoreductase yiak, domain 2"/>
    <property type="match status" value="1"/>
</dbReference>
<dbReference type="Proteomes" id="UP000584642">
    <property type="component" value="Unassembled WGS sequence"/>
</dbReference>
<keyword evidence="4" id="KW-1185">Reference proteome</keyword>
<evidence type="ECO:0000256" key="1">
    <source>
        <dbReference type="ARBA" id="ARBA00006056"/>
    </source>
</evidence>
<dbReference type="PANTHER" id="PTHR11091">
    <property type="entry name" value="OXIDOREDUCTASE-RELATED"/>
    <property type="match status" value="1"/>
</dbReference>
<reference evidence="3 4" key="1">
    <citation type="submission" date="2020-05" db="EMBL/GenBank/DDBJ databases">
        <title>Azospirillum oleiclasticum sp. nov, a nitrogen-fixing and heavy crude oil-emulsifying bacterium isolated from the crude oil of Yumen Oilfield.</title>
        <authorList>
            <person name="Wu D."/>
            <person name="Cai M."/>
            <person name="Zhang X."/>
        </authorList>
    </citation>
    <scope>NUCLEOTIDE SEQUENCE [LARGE SCALE GENOMIC DNA]</scope>
    <source>
        <strain evidence="3 4">ROY-1-1-2</strain>
    </source>
</reference>
<dbReference type="Gene3D" id="1.10.1530.10">
    <property type="match status" value="1"/>
</dbReference>
<dbReference type="InterPro" id="IPR036111">
    <property type="entry name" value="Mal/L-sulfo/L-lacto_DH-like_sf"/>
</dbReference>
<organism evidence="3 4">
    <name type="scientific">Azospirillum oleiclasticum</name>
    <dbReference type="NCBI Taxonomy" id="2735135"/>
    <lineage>
        <taxon>Bacteria</taxon>
        <taxon>Pseudomonadati</taxon>
        <taxon>Pseudomonadota</taxon>
        <taxon>Alphaproteobacteria</taxon>
        <taxon>Rhodospirillales</taxon>
        <taxon>Azospirillaceae</taxon>
        <taxon>Azospirillum</taxon>
    </lineage>
</organism>
<evidence type="ECO:0000313" key="4">
    <source>
        <dbReference type="Proteomes" id="UP000584642"/>
    </source>
</evidence>
<dbReference type="PANTHER" id="PTHR11091:SF0">
    <property type="entry name" value="MALATE DEHYDROGENASE"/>
    <property type="match status" value="1"/>
</dbReference>
<protein>
    <submittedName>
        <fullName evidence="3">Ldh family oxidoreductase</fullName>
    </submittedName>
</protein>
<comment type="caution">
    <text evidence="3">The sequence shown here is derived from an EMBL/GenBank/DDBJ whole genome shotgun (WGS) entry which is preliminary data.</text>
</comment>
<name>A0ABX2T8A0_9PROT</name>
<dbReference type="InterPro" id="IPR043143">
    <property type="entry name" value="Mal/L-sulf/L-lact_DH-like_NADP"/>
</dbReference>
<dbReference type="RefSeq" id="WP_180280603.1">
    <property type="nucleotide sequence ID" value="NZ_JABFDB010000001.1"/>
</dbReference>
<dbReference type="SUPFAM" id="SSF89733">
    <property type="entry name" value="L-sulfolactate dehydrogenase-like"/>
    <property type="match status" value="1"/>
</dbReference>